<feature type="binding site" evidence="5">
    <location>
        <position position="131"/>
    </location>
    <ligand>
        <name>a divalent metal cation</name>
        <dbReference type="ChEBI" id="CHEBI:60240"/>
        <label>2</label>
    </ligand>
</feature>
<feature type="binding site" evidence="5">
    <location>
        <position position="206"/>
    </location>
    <ligand>
        <name>a divalent metal cation</name>
        <dbReference type="ChEBI" id="CHEBI:60240"/>
        <label>1</label>
    </ligand>
</feature>
<accession>A0A3G2I5K3</accession>
<gene>
    <name evidence="6" type="ORF">D8S97_01970</name>
</gene>
<evidence type="ECO:0000313" key="6">
    <source>
        <dbReference type="EMBL" id="AYN24714.1"/>
    </source>
</evidence>
<dbReference type="FunFam" id="3.20.20.140:FF:000005">
    <property type="entry name" value="TatD family hydrolase"/>
    <property type="match status" value="1"/>
</dbReference>
<dbReference type="PANTHER" id="PTHR46124:SF2">
    <property type="entry name" value="D-AMINOACYL-TRNA DEACYLASE"/>
    <property type="match status" value="1"/>
</dbReference>
<dbReference type="Pfam" id="PF01026">
    <property type="entry name" value="TatD_DNase"/>
    <property type="match status" value="1"/>
</dbReference>
<dbReference type="InterPro" id="IPR001130">
    <property type="entry name" value="TatD-like"/>
</dbReference>
<keyword evidence="4" id="KW-0378">Hydrolase</keyword>
<dbReference type="InterPro" id="IPR015991">
    <property type="entry name" value="TatD/YcfH-like"/>
</dbReference>
<organism evidence="6 7">
    <name type="scientific">Buchnera aphidicola subsp. Rhopalosiphum maidis</name>
    <dbReference type="NCBI Taxonomy" id="118109"/>
    <lineage>
        <taxon>Bacteria</taxon>
        <taxon>Pseudomonadati</taxon>
        <taxon>Pseudomonadota</taxon>
        <taxon>Gammaproteobacteria</taxon>
        <taxon>Enterobacterales</taxon>
        <taxon>Erwiniaceae</taxon>
        <taxon>Buchnera</taxon>
    </lineage>
</organism>
<dbReference type="OrthoDB" id="9810005at2"/>
<keyword evidence="6" id="KW-0269">Exonuclease</keyword>
<keyword evidence="6" id="KW-0540">Nuclease</keyword>
<evidence type="ECO:0000313" key="7">
    <source>
        <dbReference type="Proteomes" id="UP000271533"/>
    </source>
</evidence>
<proteinExistence type="inferred from homology"/>
<dbReference type="EMBL" id="CP032759">
    <property type="protein sequence ID" value="AYN24714.1"/>
    <property type="molecule type" value="Genomic_DNA"/>
</dbReference>
<feature type="binding site" evidence="5">
    <location>
        <position position="95"/>
    </location>
    <ligand>
        <name>a divalent metal cation</name>
        <dbReference type="ChEBI" id="CHEBI:60240"/>
        <label>1</label>
    </ligand>
</feature>
<dbReference type="SUPFAM" id="SSF51556">
    <property type="entry name" value="Metallo-dependent hydrolases"/>
    <property type="match status" value="1"/>
</dbReference>
<dbReference type="InterPro" id="IPR018228">
    <property type="entry name" value="DNase_TatD-rel_CS"/>
</dbReference>
<comment type="cofactor">
    <cofactor evidence="1">
        <name>a divalent metal cation</name>
        <dbReference type="ChEBI" id="CHEBI:60240"/>
    </cofactor>
</comment>
<evidence type="ECO:0000256" key="5">
    <source>
        <dbReference type="PIRSR" id="PIRSR005902-1"/>
    </source>
</evidence>
<comment type="similarity">
    <text evidence="2">Belongs to the metallo-dependent hydrolases superfamily. TatD-type hydrolase family.</text>
</comment>
<evidence type="ECO:0000256" key="1">
    <source>
        <dbReference type="ARBA" id="ARBA00001968"/>
    </source>
</evidence>
<dbReference type="GO" id="GO:0004536">
    <property type="term" value="F:DNA nuclease activity"/>
    <property type="evidence" value="ECO:0007669"/>
    <property type="project" value="InterPro"/>
</dbReference>
<protein>
    <submittedName>
        <fullName evidence="6">YchF/TatD family DNA exonuclease</fullName>
    </submittedName>
</protein>
<dbReference type="AlphaFoldDB" id="A0A3G2I5K3"/>
<dbReference type="PROSITE" id="PS01091">
    <property type="entry name" value="TATD_3"/>
    <property type="match status" value="1"/>
</dbReference>
<dbReference type="PROSITE" id="PS01137">
    <property type="entry name" value="TATD_1"/>
    <property type="match status" value="1"/>
</dbReference>
<dbReference type="NCBIfam" id="TIGR00010">
    <property type="entry name" value="YchF/TatD family DNA exonuclease"/>
    <property type="match status" value="1"/>
</dbReference>
<reference evidence="6 7" key="1">
    <citation type="submission" date="2018-10" db="EMBL/GenBank/DDBJ databases">
        <title>Genome sequence of the corn leaf aphid (Rhopalosiphum maidis Fitch).</title>
        <authorList>
            <person name="Chen W."/>
            <person name="Shakir S."/>
            <person name="Bigham M."/>
            <person name="Fei Z."/>
            <person name="Jander G."/>
        </authorList>
    </citation>
    <scope>NUCLEOTIDE SEQUENCE [LARGE SCALE GENOMIC DNA]</scope>
    <source>
        <strain evidence="6 7">BTI</strain>
    </source>
</reference>
<name>A0A3G2I5K3_BUCRM</name>
<keyword evidence="3 5" id="KW-0479">Metal-binding</keyword>
<dbReference type="Proteomes" id="UP000271533">
    <property type="component" value="Chromosome"/>
</dbReference>
<evidence type="ECO:0000256" key="4">
    <source>
        <dbReference type="ARBA" id="ARBA00022801"/>
    </source>
</evidence>
<feature type="binding site" evidence="5">
    <location>
        <position position="7"/>
    </location>
    <ligand>
        <name>a divalent metal cation</name>
        <dbReference type="ChEBI" id="CHEBI:60240"/>
        <label>1</label>
    </ligand>
</feature>
<evidence type="ECO:0000256" key="2">
    <source>
        <dbReference type="ARBA" id="ARBA00009275"/>
    </source>
</evidence>
<feature type="binding site" evidence="5">
    <location>
        <position position="156"/>
    </location>
    <ligand>
        <name>a divalent metal cation</name>
        <dbReference type="ChEBI" id="CHEBI:60240"/>
        <label>2</label>
    </ligand>
</feature>
<dbReference type="PANTHER" id="PTHR46124">
    <property type="entry name" value="D-AMINOACYL-TRNA DEACYLASE"/>
    <property type="match status" value="1"/>
</dbReference>
<dbReference type="CDD" id="cd01310">
    <property type="entry name" value="TatD_DNAse"/>
    <property type="match status" value="1"/>
</dbReference>
<feature type="binding site" evidence="5">
    <location>
        <position position="9"/>
    </location>
    <ligand>
        <name>a divalent metal cation</name>
        <dbReference type="ChEBI" id="CHEBI:60240"/>
        <label>1</label>
    </ligand>
</feature>
<dbReference type="RefSeq" id="WP_158361218.1">
    <property type="nucleotide sequence ID" value="NZ_CP032759.1"/>
</dbReference>
<dbReference type="PIRSF" id="PIRSF005902">
    <property type="entry name" value="DNase_TatD"/>
    <property type="match status" value="1"/>
</dbReference>
<dbReference type="GO" id="GO:0005829">
    <property type="term" value="C:cytosol"/>
    <property type="evidence" value="ECO:0007669"/>
    <property type="project" value="TreeGrafter"/>
</dbReference>
<evidence type="ECO:0000256" key="3">
    <source>
        <dbReference type="ARBA" id="ARBA00022723"/>
    </source>
</evidence>
<dbReference type="Gene3D" id="3.20.20.140">
    <property type="entry name" value="Metal-dependent hydrolases"/>
    <property type="match status" value="1"/>
</dbReference>
<dbReference type="InterPro" id="IPR032466">
    <property type="entry name" value="Metal_Hydrolase"/>
</dbReference>
<dbReference type="GO" id="GO:0046872">
    <property type="term" value="F:metal ion binding"/>
    <property type="evidence" value="ECO:0007669"/>
    <property type="project" value="UniProtKB-KW"/>
</dbReference>
<dbReference type="GO" id="GO:0004527">
    <property type="term" value="F:exonuclease activity"/>
    <property type="evidence" value="ECO:0007669"/>
    <property type="project" value="UniProtKB-KW"/>
</dbReference>
<sequence length="266" mass="30909">MLLIDSHCHIDQLNHNSLHENIEKILKKAYENHVKKFLTVATSIDNFYKIKKLLDKYSSIFYSCGIHPLFCQKEIKNLNELKKLSNSKRVLALGETGLDYYYSSETKNLQQEFFREHIRIAIELNKPIIVHSRNAIKDTIKILREENAEKCGGILHSFTENEKSAFQLLDMGFYISFSGIITFKKSIELRNTLKKIPLKKLLIETDSPYLSPTPYRGKENQPAYLLSIAKKVAFIKEISLEELAKITTNNFFTLFNLNLKKNILFN</sequence>